<organism evidence="6 7">
    <name type="scientific">Coprinellus micaceus</name>
    <name type="common">Glistening ink-cap mushroom</name>
    <name type="synonym">Coprinus micaceus</name>
    <dbReference type="NCBI Taxonomy" id="71717"/>
    <lineage>
        <taxon>Eukaryota</taxon>
        <taxon>Fungi</taxon>
        <taxon>Dikarya</taxon>
        <taxon>Basidiomycota</taxon>
        <taxon>Agaricomycotina</taxon>
        <taxon>Agaricomycetes</taxon>
        <taxon>Agaricomycetidae</taxon>
        <taxon>Agaricales</taxon>
        <taxon>Agaricineae</taxon>
        <taxon>Psathyrellaceae</taxon>
        <taxon>Coprinellus</taxon>
    </lineage>
</organism>
<dbReference type="Pfam" id="PF02800">
    <property type="entry name" value="Gp_dh_C"/>
    <property type="match status" value="1"/>
</dbReference>
<dbReference type="GO" id="GO:0006096">
    <property type="term" value="P:glycolytic process"/>
    <property type="evidence" value="ECO:0007669"/>
    <property type="project" value="TreeGrafter"/>
</dbReference>
<evidence type="ECO:0000259" key="5">
    <source>
        <dbReference type="Pfam" id="PF02800"/>
    </source>
</evidence>
<keyword evidence="7" id="KW-1185">Reference proteome</keyword>
<dbReference type="Gene3D" id="3.30.360.10">
    <property type="entry name" value="Dihydrodipicolinate Reductase, domain 2"/>
    <property type="match status" value="1"/>
</dbReference>
<evidence type="ECO:0000256" key="2">
    <source>
        <dbReference type="ARBA" id="ARBA00022490"/>
    </source>
</evidence>
<feature type="compositionally biased region" description="Polar residues" evidence="4">
    <location>
        <begin position="33"/>
        <end position="53"/>
    </location>
</feature>
<proteinExistence type="inferred from homology"/>
<protein>
    <recommendedName>
        <fullName evidence="5">Glyceraldehyde 3-phosphate dehydrogenase catalytic domain-containing protein</fullName>
    </recommendedName>
</protein>
<dbReference type="GO" id="GO:0004365">
    <property type="term" value="F:glyceraldehyde-3-phosphate dehydrogenase (NAD+) (phosphorylating) activity"/>
    <property type="evidence" value="ECO:0007669"/>
    <property type="project" value="TreeGrafter"/>
</dbReference>
<dbReference type="GO" id="GO:0005829">
    <property type="term" value="C:cytosol"/>
    <property type="evidence" value="ECO:0007669"/>
    <property type="project" value="TreeGrafter"/>
</dbReference>
<evidence type="ECO:0000256" key="4">
    <source>
        <dbReference type="SAM" id="MobiDB-lite"/>
    </source>
</evidence>
<gene>
    <name evidence="6" type="ORF">FA13DRAFT_1570997</name>
</gene>
<accession>A0A4Y7SGM3</accession>
<evidence type="ECO:0000313" key="7">
    <source>
        <dbReference type="Proteomes" id="UP000298030"/>
    </source>
</evidence>
<dbReference type="PANTHER" id="PTHR10836:SF76">
    <property type="entry name" value="GLYCERALDEHYDE-3-PHOSPHATE DEHYDROGENASE-RELATED"/>
    <property type="match status" value="1"/>
</dbReference>
<dbReference type="InterPro" id="IPR020829">
    <property type="entry name" value="GlycerAld_3-P_DH_cat"/>
</dbReference>
<feature type="non-terminal residue" evidence="6">
    <location>
        <position position="68"/>
    </location>
</feature>
<evidence type="ECO:0000256" key="3">
    <source>
        <dbReference type="ARBA" id="ARBA00023002"/>
    </source>
</evidence>
<dbReference type="Proteomes" id="UP000298030">
    <property type="component" value="Unassembled WGS sequence"/>
</dbReference>
<dbReference type="AlphaFoldDB" id="A0A4Y7SGM3"/>
<dbReference type="STRING" id="71717.A0A4Y7SGM3"/>
<dbReference type="InterPro" id="IPR020831">
    <property type="entry name" value="GlycerAld/Erythrose_P_DH"/>
</dbReference>
<comment type="similarity">
    <text evidence="1">Belongs to the glyceraldehyde-3-phosphate dehydrogenase family.</text>
</comment>
<dbReference type="SUPFAM" id="SSF55347">
    <property type="entry name" value="Glyceraldehyde-3-phosphate dehydrogenase-like, C-terminal domain"/>
    <property type="match status" value="1"/>
</dbReference>
<sequence length="68" mass="7287">LSRVIHDKYVITEDLAIAVHLPTSTWRPVDGPSQISQELRGSRTTSDSTIPTSAGATKVVGKVFAPLN</sequence>
<evidence type="ECO:0000256" key="1">
    <source>
        <dbReference type="ARBA" id="ARBA00007406"/>
    </source>
</evidence>
<dbReference type="EMBL" id="QPFP01000130">
    <property type="protein sequence ID" value="TEB20848.1"/>
    <property type="molecule type" value="Genomic_DNA"/>
</dbReference>
<feature type="domain" description="Glyceraldehyde 3-phosphate dehydrogenase catalytic" evidence="5">
    <location>
        <begin position="3"/>
        <end position="67"/>
    </location>
</feature>
<dbReference type="PANTHER" id="PTHR10836">
    <property type="entry name" value="GLYCERALDEHYDE 3-PHOSPHATE DEHYDROGENASE"/>
    <property type="match status" value="1"/>
</dbReference>
<reference evidence="6 7" key="1">
    <citation type="journal article" date="2019" name="Nat. Ecol. Evol.">
        <title>Megaphylogeny resolves global patterns of mushroom evolution.</title>
        <authorList>
            <person name="Varga T."/>
            <person name="Krizsan K."/>
            <person name="Foldi C."/>
            <person name="Dima B."/>
            <person name="Sanchez-Garcia M."/>
            <person name="Sanchez-Ramirez S."/>
            <person name="Szollosi G.J."/>
            <person name="Szarkandi J.G."/>
            <person name="Papp V."/>
            <person name="Albert L."/>
            <person name="Andreopoulos W."/>
            <person name="Angelini C."/>
            <person name="Antonin V."/>
            <person name="Barry K.W."/>
            <person name="Bougher N.L."/>
            <person name="Buchanan P."/>
            <person name="Buyck B."/>
            <person name="Bense V."/>
            <person name="Catcheside P."/>
            <person name="Chovatia M."/>
            <person name="Cooper J."/>
            <person name="Damon W."/>
            <person name="Desjardin D."/>
            <person name="Finy P."/>
            <person name="Geml J."/>
            <person name="Haridas S."/>
            <person name="Hughes K."/>
            <person name="Justo A."/>
            <person name="Karasinski D."/>
            <person name="Kautmanova I."/>
            <person name="Kiss B."/>
            <person name="Kocsube S."/>
            <person name="Kotiranta H."/>
            <person name="LaButti K.M."/>
            <person name="Lechner B.E."/>
            <person name="Liimatainen K."/>
            <person name="Lipzen A."/>
            <person name="Lukacs Z."/>
            <person name="Mihaltcheva S."/>
            <person name="Morgado L.N."/>
            <person name="Niskanen T."/>
            <person name="Noordeloos M.E."/>
            <person name="Ohm R.A."/>
            <person name="Ortiz-Santana B."/>
            <person name="Ovrebo C."/>
            <person name="Racz N."/>
            <person name="Riley R."/>
            <person name="Savchenko A."/>
            <person name="Shiryaev A."/>
            <person name="Soop K."/>
            <person name="Spirin V."/>
            <person name="Szebenyi C."/>
            <person name="Tomsovsky M."/>
            <person name="Tulloss R.E."/>
            <person name="Uehling J."/>
            <person name="Grigoriev I.V."/>
            <person name="Vagvolgyi C."/>
            <person name="Papp T."/>
            <person name="Martin F.M."/>
            <person name="Miettinen O."/>
            <person name="Hibbett D.S."/>
            <person name="Nagy L.G."/>
        </authorList>
    </citation>
    <scope>NUCLEOTIDE SEQUENCE [LARGE SCALE GENOMIC DNA]</scope>
    <source>
        <strain evidence="6 7">FP101781</strain>
    </source>
</reference>
<feature type="region of interest" description="Disordered" evidence="4">
    <location>
        <begin position="29"/>
        <end position="53"/>
    </location>
</feature>
<name>A0A4Y7SGM3_COPMI</name>
<evidence type="ECO:0000313" key="6">
    <source>
        <dbReference type="EMBL" id="TEB20848.1"/>
    </source>
</evidence>
<keyword evidence="2" id="KW-0963">Cytoplasm</keyword>
<comment type="caution">
    <text evidence="6">The sequence shown here is derived from an EMBL/GenBank/DDBJ whole genome shotgun (WGS) entry which is preliminary data.</text>
</comment>
<feature type="non-terminal residue" evidence="6">
    <location>
        <position position="1"/>
    </location>
</feature>
<keyword evidence="3" id="KW-0560">Oxidoreductase</keyword>